<organism evidence="1">
    <name type="scientific">Sinorhizobium medicae</name>
    <dbReference type="NCBI Taxonomy" id="110321"/>
    <lineage>
        <taxon>Bacteria</taxon>
        <taxon>Pseudomonadati</taxon>
        <taxon>Pseudomonadota</taxon>
        <taxon>Alphaproteobacteria</taxon>
        <taxon>Hyphomicrobiales</taxon>
        <taxon>Rhizobiaceae</taxon>
        <taxon>Sinorhizobium/Ensifer group</taxon>
        <taxon>Sinorhizobium</taxon>
    </lineage>
</organism>
<evidence type="ECO:0000313" key="1">
    <source>
        <dbReference type="EMBL" id="VTZ65989.1"/>
    </source>
</evidence>
<sequence>MAERLFNETLFLNSVIRLSMPVDGFADIGDLGIAVRGSQFPESARTGNHAVFVLYWYQATAHLYCPYNPASIATGLAPTNFALLLRELNLQLHIILQALGCSLKRCDAVFECERFRNKRL</sequence>
<proteinExistence type="predicted"/>
<dbReference type="EMBL" id="CABFNB010000166">
    <property type="protein sequence ID" value="VTZ65989.1"/>
    <property type="molecule type" value="Genomic_DNA"/>
</dbReference>
<accession>A0A508XC95</accession>
<reference evidence="1" key="1">
    <citation type="submission" date="2019-06" db="EMBL/GenBank/DDBJ databases">
        <authorList>
            <person name="Le Quere A."/>
            <person name="Colella S."/>
        </authorList>
    </citation>
    <scope>NUCLEOTIDE SEQUENCE</scope>
    <source>
        <strain evidence="1">EmedicaeMD41</strain>
    </source>
</reference>
<dbReference type="Proteomes" id="UP000507954">
    <property type="component" value="Unassembled WGS sequence"/>
</dbReference>
<protein>
    <submittedName>
        <fullName evidence="1">Uncharacterized protein</fullName>
    </submittedName>
</protein>
<gene>
    <name evidence="1" type="ORF">EMEDMD4_940017</name>
</gene>
<name>A0A508XC95_9HYPH</name>
<dbReference type="AlphaFoldDB" id="A0A508XC95"/>